<accession>A0A3E0E732</accession>
<keyword evidence="3" id="KW-1185">Reference proteome</keyword>
<dbReference type="EMBL" id="QUNI01000013">
    <property type="protein sequence ID" value="REG94047.1"/>
    <property type="molecule type" value="Genomic_DNA"/>
</dbReference>
<reference evidence="2 3" key="1">
    <citation type="submission" date="2018-08" db="EMBL/GenBank/DDBJ databases">
        <title>Genomic Encyclopedia of Archaeal and Bacterial Type Strains, Phase II (KMG-II): from individual species to whole genera.</title>
        <authorList>
            <person name="Goeker M."/>
        </authorList>
    </citation>
    <scope>NUCLEOTIDE SEQUENCE [LARGE SCALE GENOMIC DNA]</scope>
    <source>
        <strain evidence="2 3">DSM 100880</strain>
    </source>
</reference>
<protein>
    <submittedName>
        <fullName evidence="2">Uncharacterized protein</fullName>
    </submittedName>
</protein>
<keyword evidence="1" id="KW-1133">Transmembrane helix</keyword>
<comment type="caution">
    <text evidence="2">The sequence shown here is derived from an EMBL/GenBank/DDBJ whole genome shotgun (WGS) entry which is preliminary data.</text>
</comment>
<evidence type="ECO:0000256" key="1">
    <source>
        <dbReference type="SAM" id="Phobius"/>
    </source>
</evidence>
<keyword evidence="1" id="KW-0812">Transmembrane</keyword>
<name>A0A3E0E732_9FLAO</name>
<sequence>MTGFSDKPKDYGIMFCSFLTNHPSGLIPFPFGLSESRQVKLLSFSFFLVFLFSFEMYLLI</sequence>
<evidence type="ECO:0000313" key="3">
    <source>
        <dbReference type="Proteomes" id="UP000257136"/>
    </source>
</evidence>
<feature type="transmembrane region" description="Helical" evidence="1">
    <location>
        <begin position="41"/>
        <end position="59"/>
    </location>
</feature>
<proteinExistence type="predicted"/>
<gene>
    <name evidence="2" type="ORF">C8P67_11312</name>
</gene>
<dbReference type="AlphaFoldDB" id="A0A3E0E732"/>
<evidence type="ECO:0000313" key="2">
    <source>
        <dbReference type="EMBL" id="REG94047.1"/>
    </source>
</evidence>
<keyword evidence="1" id="KW-0472">Membrane</keyword>
<organism evidence="2 3">
    <name type="scientific">Flavobacterium aquicola</name>
    <dbReference type="NCBI Taxonomy" id="1682742"/>
    <lineage>
        <taxon>Bacteria</taxon>
        <taxon>Pseudomonadati</taxon>
        <taxon>Bacteroidota</taxon>
        <taxon>Flavobacteriia</taxon>
        <taxon>Flavobacteriales</taxon>
        <taxon>Flavobacteriaceae</taxon>
        <taxon>Flavobacterium</taxon>
    </lineage>
</organism>
<dbReference type="Proteomes" id="UP000257136">
    <property type="component" value="Unassembled WGS sequence"/>
</dbReference>